<dbReference type="PROSITE" id="PS50837">
    <property type="entry name" value="NACHT"/>
    <property type="match status" value="1"/>
</dbReference>
<organism evidence="2 3">
    <name type="scientific">Stenomitos frigidus ULC18</name>
    <dbReference type="NCBI Taxonomy" id="2107698"/>
    <lineage>
        <taxon>Bacteria</taxon>
        <taxon>Bacillati</taxon>
        <taxon>Cyanobacteriota</taxon>
        <taxon>Cyanophyceae</taxon>
        <taxon>Leptolyngbyales</taxon>
        <taxon>Leptolyngbyaceae</taxon>
        <taxon>Stenomitos</taxon>
    </lineage>
</organism>
<feature type="domain" description="NACHT" evidence="1">
    <location>
        <begin position="123"/>
        <end position="214"/>
    </location>
</feature>
<dbReference type="Pfam" id="PF22727">
    <property type="entry name" value="NCH2"/>
    <property type="match status" value="1"/>
</dbReference>
<comment type="caution">
    <text evidence="2">The sequence shown here is derived from an EMBL/GenBank/DDBJ whole genome shotgun (WGS) entry which is preliminary data.</text>
</comment>
<dbReference type="Proteomes" id="UP000239576">
    <property type="component" value="Unassembled WGS sequence"/>
</dbReference>
<keyword evidence="2" id="KW-0808">Transferase</keyword>
<reference evidence="3" key="1">
    <citation type="submission" date="2018-02" db="EMBL/GenBank/DDBJ databases">
        <authorList>
            <person name="Moore K."/>
            <person name="Momper L."/>
        </authorList>
    </citation>
    <scope>NUCLEOTIDE SEQUENCE [LARGE SCALE GENOMIC DNA]</scope>
    <source>
        <strain evidence="3">ULC18</strain>
    </source>
</reference>
<keyword evidence="3" id="KW-1185">Reference proteome</keyword>
<accession>A0A2T1DWY5</accession>
<evidence type="ECO:0000313" key="3">
    <source>
        <dbReference type="Proteomes" id="UP000239576"/>
    </source>
</evidence>
<name>A0A2T1DWY5_9CYAN</name>
<dbReference type="InterPro" id="IPR027417">
    <property type="entry name" value="P-loop_NTPase"/>
</dbReference>
<proteinExistence type="predicted"/>
<sequence length="732" mass="84024">MTGIEPFVDPLAGGLVGILVDTAKKVGGGFAQVVGDRAKAAAALRQYADKYANRYGEVRFLGMRQGIPLEGIYTKVRFLDELSICSLTSLKALEQNYRKTQKQRFQAQKTAGLDSSTIVNENQFLMVLGKPGSGKSTFLRRTGLEALKGEKGSLRHRCIPVLLELKRFNTNEIDLTKAIADELSNFGFPETETFTLKLLEQGKLLLLMDGLDEVPIIHQDAVIGAIQGFVTRYDSNRYIASCRIAAYQSAWNRFQDIELADFDDDQIQQFICNWFQSEANREVQAAERFWESLNDPNNVAAKELAHTPLLLTLLCRIYKHEQKLPSSQATLYRKALDHLLEDWAKEKKLQQDPIYQRFSNEVEKDLLSQIAYQGSVNDQVFFTQEELIEQIKDYLSDIVDKPKYLNGKAILDAISIQQGILIERAEYIFSFSHLAFQEYLTAQYIGRDSSLIRNSLEQNLDNLRWREIFILIAGLLRCGDTFLELMEERLLSYNYLKTPKLRGLAKWVVQAVDDSEEKCRSATKRAAIYVFISIIFDEQRDAGKPHSYRVNHLLNALSPSLFGEIWELGFPVPDINFVAEDGSEIILDDRPVYPDQMNKYLPLIHDKPSLEFACDLVRKFEENKIFRNIDCQGLIFKLEALQDEAPIEISAVYADDEGYRFYINRIRQVWLESLEFQEEWLDLPYEESYALANYLYISELMVRCKEAAIQISREVWQGIEERMLVIMGSEAT</sequence>
<gene>
    <name evidence="2" type="ORF">C7B82_24785</name>
</gene>
<evidence type="ECO:0000313" key="2">
    <source>
        <dbReference type="EMBL" id="PSB24982.1"/>
    </source>
</evidence>
<dbReference type="Gene3D" id="3.40.50.300">
    <property type="entry name" value="P-loop containing nucleotide triphosphate hydrolases"/>
    <property type="match status" value="1"/>
</dbReference>
<dbReference type="OrthoDB" id="448481at2"/>
<keyword evidence="2" id="KW-0418">Kinase</keyword>
<dbReference type="EMBL" id="PVWK01000135">
    <property type="protein sequence ID" value="PSB24982.1"/>
    <property type="molecule type" value="Genomic_DNA"/>
</dbReference>
<dbReference type="PANTHER" id="PTHR46844:SF1">
    <property type="entry name" value="SLR5058 PROTEIN"/>
    <property type="match status" value="1"/>
</dbReference>
<evidence type="ECO:0000259" key="1">
    <source>
        <dbReference type="PROSITE" id="PS50837"/>
    </source>
</evidence>
<dbReference type="RefSeq" id="WP_106259449.1">
    <property type="nucleotide sequence ID" value="NZ_CAWNSW010000033.1"/>
</dbReference>
<dbReference type="AlphaFoldDB" id="A0A2T1DWY5"/>
<dbReference type="InterPro" id="IPR054501">
    <property type="entry name" value="NCH2"/>
</dbReference>
<dbReference type="InterPro" id="IPR007111">
    <property type="entry name" value="NACHT_NTPase"/>
</dbReference>
<dbReference type="Pfam" id="PF05729">
    <property type="entry name" value="NACHT"/>
    <property type="match status" value="1"/>
</dbReference>
<dbReference type="SUPFAM" id="SSF52540">
    <property type="entry name" value="P-loop containing nucleoside triphosphate hydrolases"/>
    <property type="match status" value="1"/>
</dbReference>
<dbReference type="GO" id="GO:0016301">
    <property type="term" value="F:kinase activity"/>
    <property type="evidence" value="ECO:0007669"/>
    <property type="project" value="UniProtKB-KW"/>
</dbReference>
<protein>
    <submittedName>
        <fullName evidence="2">Histidine kinase</fullName>
    </submittedName>
</protein>
<dbReference type="PANTHER" id="PTHR46844">
    <property type="entry name" value="SLR5058 PROTEIN"/>
    <property type="match status" value="1"/>
</dbReference>
<reference evidence="2 3" key="2">
    <citation type="submission" date="2018-03" db="EMBL/GenBank/DDBJ databases">
        <title>The ancient ancestry and fast evolution of plastids.</title>
        <authorList>
            <person name="Moore K.R."/>
            <person name="Magnabosco C."/>
            <person name="Momper L."/>
            <person name="Gold D.A."/>
            <person name="Bosak T."/>
            <person name="Fournier G.P."/>
        </authorList>
    </citation>
    <scope>NUCLEOTIDE SEQUENCE [LARGE SCALE GENOMIC DNA]</scope>
    <source>
        <strain evidence="2 3">ULC18</strain>
    </source>
</reference>